<name>A0A955LB70_9BACT</name>
<comment type="caution">
    <text evidence="1">The sequence shown here is derived from an EMBL/GenBank/DDBJ whole genome shotgun (WGS) entry which is preliminary data.</text>
</comment>
<reference evidence="1" key="1">
    <citation type="submission" date="2020-04" db="EMBL/GenBank/DDBJ databases">
        <authorList>
            <person name="Zhang T."/>
        </authorList>
    </citation>
    <scope>NUCLEOTIDE SEQUENCE</scope>
    <source>
        <strain evidence="1">HKST-UBA09</strain>
    </source>
</reference>
<dbReference type="AlphaFoldDB" id="A0A955LB70"/>
<dbReference type="Proteomes" id="UP000714915">
    <property type="component" value="Unassembled WGS sequence"/>
</dbReference>
<accession>A0A955LB70</accession>
<evidence type="ECO:0000313" key="2">
    <source>
        <dbReference type="Proteomes" id="UP000714915"/>
    </source>
</evidence>
<protein>
    <submittedName>
        <fullName evidence="1">Uncharacterized protein</fullName>
    </submittedName>
</protein>
<sequence length="462" mass="53643">MRNFFKEGYKITNNIIRTLESLNLNTGLYVGGGYSYDSTKYHNNGKVGDLDYVCVVKKVEDIRTITDPVNLNKIGYDLNKIDSLYKVDLDLMEKHLISVIRFSGWIDDIKTTLSFILNEELKFAVSAKHVYRLIPKVTHNKSQNIIVSKGSDGSDIILCMASPEISSDYNDDLKHYIVPDKNYYLGNGYIHTGTLTDLIGKGQIGLDNKLGDLKKYQGEIIRTLVRYSSKSIRLKKEWHKMFSSSHFFSQDYVLKLNNSIDRQLKNIKFVKNQSKKENSKFLFVSFLDESFYTRGKLSKYSMRFESNLTSSEQNAVVDLFTKDINNKLSYENQLHIINAECKRLTTLLHHTINDPNGLYPTLADENLCFTNNDEVLYYDRSLTRTKVLDDLLKKTIESHNKYAKISELASYMFEVRVQFIIKIHEFLQQDIDLFLSSINFKYQNLFKEINERVQNFISKNNS</sequence>
<proteinExistence type="predicted"/>
<reference evidence="1" key="2">
    <citation type="journal article" date="2021" name="Microbiome">
        <title>Successional dynamics and alternative stable states in a saline activated sludge microbial community over 9 years.</title>
        <authorList>
            <person name="Wang Y."/>
            <person name="Ye J."/>
            <person name="Ju F."/>
            <person name="Liu L."/>
            <person name="Boyd J.A."/>
            <person name="Deng Y."/>
            <person name="Parks D.H."/>
            <person name="Jiang X."/>
            <person name="Yin X."/>
            <person name="Woodcroft B.J."/>
            <person name="Tyson G.W."/>
            <person name="Hugenholtz P."/>
            <person name="Polz M.F."/>
            <person name="Zhang T."/>
        </authorList>
    </citation>
    <scope>NUCLEOTIDE SEQUENCE</scope>
    <source>
        <strain evidence="1">HKST-UBA09</strain>
    </source>
</reference>
<dbReference type="EMBL" id="JAGQLF010000096">
    <property type="protein sequence ID" value="MCA9387353.1"/>
    <property type="molecule type" value="Genomic_DNA"/>
</dbReference>
<gene>
    <name evidence="1" type="ORF">KC669_04940</name>
</gene>
<organism evidence="1 2">
    <name type="scientific">Candidatus Dojkabacteria bacterium</name>
    <dbReference type="NCBI Taxonomy" id="2099670"/>
    <lineage>
        <taxon>Bacteria</taxon>
        <taxon>Candidatus Dojkabacteria</taxon>
    </lineage>
</organism>
<evidence type="ECO:0000313" key="1">
    <source>
        <dbReference type="EMBL" id="MCA9387353.1"/>
    </source>
</evidence>